<dbReference type="OrthoDB" id="4018368at2759"/>
<feature type="chain" id="PRO_5040991129" evidence="1">
    <location>
        <begin position="24"/>
        <end position="184"/>
    </location>
</feature>
<comment type="caution">
    <text evidence="2">The sequence shown here is derived from an EMBL/GenBank/DDBJ whole genome shotgun (WGS) entry which is preliminary data.</text>
</comment>
<name>A0A9W6Z206_AMBMO</name>
<sequence length="184" mass="20821">MKLSYISTLVVAILSSFFSGVEAAPTPEADQDLSASQGHSPIKLKLYVRSMENIDINGYAIGGRKFSDTIDYLFLGRAGAQPMVYNPSTHQLYNDERGYRMYFNTLSPFVQLANYAPIPEEVFWTRFDTQQTLVLYDKKDGFYACMNTGDSAGYSKTQYELMYYPNGGQNRQCVTVTVYGVPYY</sequence>
<evidence type="ECO:0000256" key="1">
    <source>
        <dbReference type="SAM" id="SignalP"/>
    </source>
</evidence>
<dbReference type="Proteomes" id="UP001165063">
    <property type="component" value="Unassembled WGS sequence"/>
</dbReference>
<proteinExistence type="predicted"/>
<organism evidence="2 3">
    <name type="scientific">Ambrosiozyma monospora</name>
    <name type="common">Yeast</name>
    <name type="synonym">Endomycopsis monosporus</name>
    <dbReference type="NCBI Taxonomy" id="43982"/>
    <lineage>
        <taxon>Eukaryota</taxon>
        <taxon>Fungi</taxon>
        <taxon>Dikarya</taxon>
        <taxon>Ascomycota</taxon>
        <taxon>Saccharomycotina</taxon>
        <taxon>Pichiomycetes</taxon>
        <taxon>Pichiales</taxon>
        <taxon>Pichiaceae</taxon>
        <taxon>Ambrosiozyma</taxon>
    </lineage>
</organism>
<feature type="signal peptide" evidence="1">
    <location>
        <begin position="1"/>
        <end position="23"/>
    </location>
</feature>
<reference evidence="2" key="1">
    <citation type="submission" date="2023-04" db="EMBL/GenBank/DDBJ databases">
        <title>Ambrosiozyma monospora NBRC 1965.</title>
        <authorList>
            <person name="Ichikawa N."/>
            <person name="Sato H."/>
            <person name="Tonouchi N."/>
        </authorList>
    </citation>
    <scope>NUCLEOTIDE SEQUENCE</scope>
    <source>
        <strain evidence="2">NBRC 1965</strain>
    </source>
</reference>
<keyword evidence="3" id="KW-1185">Reference proteome</keyword>
<gene>
    <name evidence="2" type="ORF">Amon01_000666700</name>
</gene>
<evidence type="ECO:0000313" key="2">
    <source>
        <dbReference type="EMBL" id="GMG43545.1"/>
    </source>
</evidence>
<protein>
    <submittedName>
        <fullName evidence="2">Unnamed protein product</fullName>
    </submittedName>
</protein>
<evidence type="ECO:0000313" key="3">
    <source>
        <dbReference type="Proteomes" id="UP001165063"/>
    </source>
</evidence>
<dbReference type="AlphaFoldDB" id="A0A9W6Z206"/>
<keyword evidence="1" id="KW-0732">Signal</keyword>
<dbReference type="EMBL" id="BSXU01004387">
    <property type="protein sequence ID" value="GMG43545.1"/>
    <property type="molecule type" value="Genomic_DNA"/>
</dbReference>
<accession>A0A9W6Z206</accession>